<keyword evidence="3" id="KW-0238">DNA-binding</keyword>
<dbReference type="Gene3D" id="3.40.190.10">
    <property type="entry name" value="Periplasmic binding protein-like II"/>
    <property type="match status" value="2"/>
</dbReference>
<evidence type="ECO:0000313" key="7">
    <source>
        <dbReference type="Proteomes" id="UP001252875"/>
    </source>
</evidence>
<dbReference type="InterPro" id="IPR036388">
    <property type="entry name" value="WH-like_DNA-bd_sf"/>
</dbReference>
<dbReference type="Gene3D" id="1.10.10.10">
    <property type="entry name" value="Winged helix-like DNA-binding domain superfamily/Winged helix DNA-binding domain"/>
    <property type="match status" value="1"/>
</dbReference>
<gene>
    <name evidence="6" type="ORF">P7D85_04260</name>
</gene>
<sequence length="295" mass="34062">MSIEKLEYFYVIAKYNSLSKASKELFIGISSLSSALKSLENELGYDLFTRHGKKLVLSEEGQRILPFVKRIIEEAKKIHFPLYQMIDRPSFRVGISESVLIFEAGECTCCNDSYTINYVNDAPLELLKQLKHKEIDLVITSCLMDDPQFERCSLIRSKMLLAANQSLVTNELRQAAAEDLEKFPFIILTDHVGHQQLTQRTTEYFNIDPEYLYCHDSLGIHKWLNEKKAIFVIHAIEKELLADESIGFLTLPSALSLDYYLYKNKNSQQVFDIEEVENDLKRTFKEIELKGNGIR</sequence>
<evidence type="ECO:0000259" key="5">
    <source>
        <dbReference type="PROSITE" id="PS50931"/>
    </source>
</evidence>
<name>A0ABU3EVU1_9ENTE</name>
<evidence type="ECO:0000256" key="3">
    <source>
        <dbReference type="ARBA" id="ARBA00023125"/>
    </source>
</evidence>
<dbReference type="PANTHER" id="PTHR30126:SF96">
    <property type="entry name" value="TRANSCRIPTIONAL REGULATORY PROTEIN, LYSR FAMILY"/>
    <property type="match status" value="1"/>
</dbReference>
<dbReference type="Pfam" id="PF03466">
    <property type="entry name" value="LysR_substrate"/>
    <property type="match status" value="1"/>
</dbReference>
<dbReference type="PROSITE" id="PS50931">
    <property type="entry name" value="HTH_LYSR"/>
    <property type="match status" value="1"/>
</dbReference>
<proteinExistence type="inferred from homology"/>
<evidence type="ECO:0000256" key="1">
    <source>
        <dbReference type="ARBA" id="ARBA00009437"/>
    </source>
</evidence>
<dbReference type="Pfam" id="PF00126">
    <property type="entry name" value="HTH_1"/>
    <property type="match status" value="1"/>
</dbReference>
<reference evidence="6 7" key="1">
    <citation type="submission" date="2023-03" db="EMBL/GenBank/DDBJ databases">
        <authorList>
            <person name="Shen W."/>
            <person name="Cai J."/>
        </authorList>
    </citation>
    <scope>NUCLEOTIDE SEQUENCE [LARGE SCALE GENOMIC DNA]</scope>
    <source>
        <strain evidence="6 7">D6-4</strain>
    </source>
</reference>
<dbReference type="SUPFAM" id="SSF46785">
    <property type="entry name" value="Winged helix' DNA-binding domain"/>
    <property type="match status" value="1"/>
</dbReference>
<organism evidence="6 7">
    <name type="scientific">Enterococcus hulanensis</name>
    <dbReference type="NCBI Taxonomy" id="2559929"/>
    <lineage>
        <taxon>Bacteria</taxon>
        <taxon>Bacillati</taxon>
        <taxon>Bacillota</taxon>
        <taxon>Bacilli</taxon>
        <taxon>Lactobacillales</taxon>
        <taxon>Enterococcaceae</taxon>
        <taxon>Enterococcus</taxon>
    </lineage>
</organism>
<evidence type="ECO:0000313" key="6">
    <source>
        <dbReference type="EMBL" id="MDT2598975.1"/>
    </source>
</evidence>
<accession>A0ABU3EVU1</accession>
<keyword evidence="2" id="KW-0805">Transcription regulation</keyword>
<keyword evidence="4" id="KW-0804">Transcription</keyword>
<dbReference type="RefSeq" id="WP_221675553.1">
    <property type="nucleotide sequence ID" value="NZ_JARPYF010000001.1"/>
</dbReference>
<dbReference type="InterPro" id="IPR036390">
    <property type="entry name" value="WH_DNA-bd_sf"/>
</dbReference>
<feature type="domain" description="HTH lysR-type" evidence="5">
    <location>
        <begin position="1"/>
        <end position="58"/>
    </location>
</feature>
<dbReference type="InterPro" id="IPR000847">
    <property type="entry name" value="LysR_HTH_N"/>
</dbReference>
<evidence type="ECO:0000256" key="2">
    <source>
        <dbReference type="ARBA" id="ARBA00023015"/>
    </source>
</evidence>
<comment type="similarity">
    <text evidence="1">Belongs to the LysR transcriptional regulatory family.</text>
</comment>
<dbReference type="PANTHER" id="PTHR30126">
    <property type="entry name" value="HTH-TYPE TRANSCRIPTIONAL REGULATOR"/>
    <property type="match status" value="1"/>
</dbReference>
<dbReference type="EMBL" id="JARPYI010000001">
    <property type="protein sequence ID" value="MDT2598975.1"/>
    <property type="molecule type" value="Genomic_DNA"/>
</dbReference>
<evidence type="ECO:0000256" key="4">
    <source>
        <dbReference type="ARBA" id="ARBA00023163"/>
    </source>
</evidence>
<keyword evidence="7" id="KW-1185">Reference proteome</keyword>
<dbReference type="SUPFAM" id="SSF53850">
    <property type="entry name" value="Periplasmic binding protein-like II"/>
    <property type="match status" value="1"/>
</dbReference>
<dbReference type="InterPro" id="IPR005119">
    <property type="entry name" value="LysR_subst-bd"/>
</dbReference>
<dbReference type="Proteomes" id="UP001252875">
    <property type="component" value="Unassembled WGS sequence"/>
</dbReference>
<comment type="caution">
    <text evidence="6">The sequence shown here is derived from an EMBL/GenBank/DDBJ whole genome shotgun (WGS) entry which is preliminary data.</text>
</comment>
<protein>
    <submittedName>
        <fullName evidence="6">LysR family transcriptional regulator</fullName>
    </submittedName>
</protein>